<keyword evidence="2" id="KW-1185">Reference proteome</keyword>
<sequence>MPTPPQSTVNCSQQCCFLLSPLSAFLLPLTYSSTPTYKYTFLRTRRYSRCLKRLG</sequence>
<gene>
    <name evidence="1" type="ORF">K457DRAFT_140259</name>
</gene>
<reference evidence="1 2" key="1">
    <citation type="submission" date="2016-05" db="EMBL/GenBank/DDBJ databases">
        <title>Genome sequencing reveals origins of a unique bacterial endosymbiosis in the earliest lineages of terrestrial Fungi.</title>
        <authorList>
            <consortium name="DOE Joint Genome Institute"/>
            <person name="Uehling J."/>
            <person name="Gryganskyi A."/>
            <person name="Hameed K."/>
            <person name="Tschaplinski T."/>
            <person name="Misztal P."/>
            <person name="Wu S."/>
            <person name="Desiro A."/>
            <person name="Vande Pol N."/>
            <person name="Du Z.-Y."/>
            <person name="Zienkiewicz A."/>
            <person name="Zienkiewicz K."/>
            <person name="Morin E."/>
            <person name="Tisserant E."/>
            <person name="Splivallo R."/>
            <person name="Hainaut M."/>
            <person name="Henrissat B."/>
            <person name="Ohm R."/>
            <person name="Kuo A."/>
            <person name="Yan J."/>
            <person name="Lipzen A."/>
            <person name="Nolan M."/>
            <person name="Labutti K."/>
            <person name="Barry K."/>
            <person name="Goldstein A."/>
            <person name="Labbe J."/>
            <person name="Schadt C."/>
            <person name="Tuskan G."/>
            <person name="Grigoriev I."/>
            <person name="Martin F."/>
            <person name="Vilgalys R."/>
            <person name="Bonito G."/>
        </authorList>
    </citation>
    <scope>NUCLEOTIDE SEQUENCE [LARGE SCALE GENOMIC DNA]</scope>
    <source>
        <strain evidence="1 2">AG-77</strain>
    </source>
</reference>
<dbReference type="AlphaFoldDB" id="A0A197JMZ8"/>
<evidence type="ECO:0000313" key="1">
    <source>
        <dbReference type="EMBL" id="OAQ26617.1"/>
    </source>
</evidence>
<name>A0A197JMZ8_9FUNG</name>
<dbReference type="Proteomes" id="UP000078512">
    <property type="component" value="Unassembled WGS sequence"/>
</dbReference>
<proteinExistence type="predicted"/>
<evidence type="ECO:0000313" key="2">
    <source>
        <dbReference type="Proteomes" id="UP000078512"/>
    </source>
</evidence>
<protein>
    <submittedName>
        <fullName evidence="1">Uncharacterized protein</fullName>
    </submittedName>
</protein>
<dbReference type="EMBL" id="KV442065">
    <property type="protein sequence ID" value="OAQ26617.1"/>
    <property type="molecule type" value="Genomic_DNA"/>
</dbReference>
<organism evidence="1 2">
    <name type="scientific">Linnemannia elongata AG-77</name>
    <dbReference type="NCBI Taxonomy" id="1314771"/>
    <lineage>
        <taxon>Eukaryota</taxon>
        <taxon>Fungi</taxon>
        <taxon>Fungi incertae sedis</taxon>
        <taxon>Mucoromycota</taxon>
        <taxon>Mortierellomycotina</taxon>
        <taxon>Mortierellomycetes</taxon>
        <taxon>Mortierellales</taxon>
        <taxon>Mortierellaceae</taxon>
        <taxon>Linnemannia</taxon>
    </lineage>
</organism>
<accession>A0A197JMZ8</accession>